<evidence type="ECO:0000259" key="7">
    <source>
        <dbReference type="Pfam" id="PF04542"/>
    </source>
</evidence>
<dbReference type="Pfam" id="PF08281">
    <property type="entry name" value="Sigma70_r4_2"/>
    <property type="match status" value="1"/>
</dbReference>
<dbReference type="CDD" id="cd06171">
    <property type="entry name" value="Sigma70_r4"/>
    <property type="match status" value="1"/>
</dbReference>
<evidence type="ECO:0000256" key="1">
    <source>
        <dbReference type="ARBA" id="ARBA00010641"/>
    </source>
</evidence>
<dbReference type="InterPro" id="IPR014284">
    <property type="entry name" value="RNA_pol_sigma-70_dom"/>
</dbReference>
<dbReference type="InterPro" id="IPR036388">
    <property type="entry name" value="WH-like_DNA-bd_sf"/>
</dbReference>
<accession>A0ABW6AB86</accession>
<keyword evidence="3 6" id="KW-0731">Sigma factor</keyword>
<protein>
    <recommendedName>
        <fullName evidence="6">RNA polymerase sigma factor</fullName>
    </recommendedName>
</protein>
<dbReference type="SUPFAM" id="SSF88659">
    <property type="entry name" value="Sigma3 and sigma4 domains of RNA polymerase sigma factors"/>
    <property type="match status" value="1"/>
</dbReference>
<keyword evidence="2 6" id="KW-0805">Transcription regulation</keyword>
<dbReference type="PANTHER" id="PTHR43133">
    <property type="entry name" value="RNA POLYMERASE ECF-TYPE SIGMA FACTO"/>
    <property type="match status" value="1"/>
</dbReference>
<comment type="caution">
    <text evidence="9">The sequence shown here is derived from an EMBL/GenBank/DDBJ whole genome shotgun (WGS) entry which is preliminary data.</text>
</comment>
<dbReference type="InterPro" id="IPR013325">
    <property type="entry name" value="RNA_pol_sigma_r2"/>
</dbReference>
<feature type="domain" description="RNA polymerase sigma-70 region 2" evidence="7">
    <location>
        <begin position="36"/>
        <end position="101"/>
    </location>
</feature>
<dbReference type="Proteomes" id="UP001597511">
    <property type="component" value="Unassembled WGS sequence"/>
</dbReference>
<dbReference type="PROSITE" id="PS51257">
    <property type="entry name" value="PROKAR_LIPOPROTEIN"/>
    <property type="match status" value="1"/>
</dbReference>
<evidence type="ECO:0000256" key="5">
    <source>
        <dbReference type="ARBA" id="ARBA00023163"/>
    </source>
</evidence>
<evidence type="ECO:0000313" key="9">
    <source>
        <dbReference type="EMBL" id="MFD2921745.1"/>
    </source>
</evidence>
<dbReference type="InterPro" id="IPR013249">
    <property type="entry name" value="RNA_pol_sigma70_r4_t2"/>
</dbReference>
<keyword evidence="5 6" id="KW-0804">Transcription</keyword>
<dbReference type="EMBL" id="JBHUOZ010000003">
    <property type="protein sequence ID" value="MFD2921745.1"/>
    <property type="molecule type" value="Genomic_DNA"/>
</dbReference>
<dbReference type="NCBIfam" id="TIGR02937">
    <property type="entry name" value="sigma70-ECF"/>
    <property type="match status" value="1"/>
</dbReference>
<keyword evidence="4 6" id="KW-0238">DNA-binding</keyword>
<dbReference type="PANTHER" id="PTHR43133:SF46">
    <property type="entry name" value="RNA POLYMERASE SIGMA-70 FACTOR ECF SUBFAMILY"/>
    <property type="match status" value="1"/>
</dbReference>
<dbReference type="RefSeq" id="WP_386102654.1">
    <property type="nucleotide sequence ID" value="NZ_JBHUOZ010000003.1"/>
</dbReference>
<dbReference type="Gene3D" id="1.10.10.10">
    <property type="entry name" value="Winged helix-like DNA-binding domain superfamily/Winged helix DNA-binding domain"/>
    <property type="match status" value="1"/>
</dbReference>
<proteinExistence type="inferred from homology"/>
<evidence type="ECO:0000256" key="3">
    <source>
        <dbReference type="ARBA" id="ARBA00023082"/>
    </source>
</evidence>
<dbReference type="SUPFAM" id="SSF88946">
    <property type="entry name" value="Sigma2 domain of RNA polymerase sigma factors"/>
    <property type="match status" value="1"/>
</dbReference>
<dbReference type="InterPro" id="IPR013324">
    <property type="entry name" value="RNA_pol_sigma_r3/r4-like"/>
</dbReference>
<evidence type="ECO:0000256" key="2">
    <source>
        <dbReference type="ARBA" id="ARBA00023015"/>
    </source>
</evidence>
<dbReference type="PROSITE" id="PS01063">
    <property type="entry name" value="SIGMA70_ECF"/>
    <property type="match status" value="1"/>
</dbReference>
<name>A0ABW6AB86_9BACT</name>
<dbReference type="InterPro" id="IPR039425">
    <property type="entry name" value="RNA_pol_sigma-70-like"/>
</dbReference>
<reference evidence="10" key="1">
    <citation type="journal article" date="2019" name="Int. J. Syst. Evol. Microbiol.">
        <title>The Global Catalogue of Microorganisms (GCM) 10K type strain sequencing project: providing services to taxonomists for standard genome sequencing and annotation.</title>
        <authorList>
            <consortium name="The Broad Institute Genomics Platform"/>
            <consortium name="The Broad Institute Genome Sequencing Center for Infectious Disease"/>
            <person name="Wu L."/>
            <person name="Ma J."/>
        </authorList>
    </citation>
    <scope>NUCLEOTIDE SEQUENCE [LARGE SCALE GENOMIC DNA]</scope>
    <source>
        <strain evidence="10">KCTC 23299</strain>
    </source>
</reference>
<comment type="similarity">
    <text evidence="1 6">Belongs to the sigma-70 factor family. ECF subfamily.</text>
</comment>
<gene>
    <name evidence="9" type="ORF">ACFS6H_18640</name>
</gene>
<dbReference type="Pfam" id="PF04542">
    <property type="entry name" value="Sigma70_r2"/>
    <property type="match status" value="1"/>
</dbReference>
<dbReference type="InterPro" id="IPR007627">
    <property type="entry name" value="RNA_pol_sigma70_r2"/>
</dbReference>
<evidence type="ECO:0000313" key="10">
    <source>
        <dbReference type="Proteomes" id="UP001597511"/>
    </source>
</evidence>
<dbReference type="Gene3D" id="1.10.1740.10">
    <property type="match status" value="1"/>
</dbReference>
<keyword evidence="10" id="KW-1185">Reference proteome</keyword>
<evidence type="ECO:0000259" key="8">
    <source>
        <dbReference type="Pfam" id="PF08281"/>
    </source>
</evidence>
<evidence type="ECO:0000256" key="4">
    <source>
        <dbReference type="ARBA" id="ARBA00023125"/>
    </source>
</evidence>
<evidence type="ECO:0000256" key="6">
    <source>
        <dbReference type="RuleBase" id="RU000716"/>
    </source>
</evidence>
<dbReference type="InterPro" id="IPR000838">
    <property type="entry name" value="RNA_pol_sigma70_ECF_CS"/>
</dbReference>
<organism evidence="9 10">
    <name type="scientific">Terrimonas rubra</name>
    <dbReference type="NCBI Taxonomy" id="1035890"/>
    <lineage>
        <taxon>Bacteria</taxon>
        <taxon>Pseudomonadati</taxon>
        <taxon>Bacteroidota</taxon>
        <taxon>Chitinophagia</taxon>
        <taxon>Chitinophagales</taxon>
        <taxon>Chitinophagaceae</taxon>
        <taxon>Terrimonas</taxon>
    </lineage>
</organism>
<sequence>MIAEKKNVVTMPERGANVSALFISIAAGCQPSFTTLYKQYYNQILSRAMFYCKEKSIAEDITQHVFLVVWNKRITLTGIEKAESWLWTVTRNHALSILRKEAYNRAYINYVKEGAGLKEQTPLQVLLNKQKAERIEKIISTLTLRQQQVYRLNRNHGMTYAAIAKVLQLSPDTVKEYMSNALKTVRERLLRHKDEILVNLA</sequence>
<feature type="domain" description="RNA polymerase sigma factor 70 region 4 type 2" evidence="8">
    <location>
        <begin position="133"/>
        <end position="184"/>
    </location>
</feature>